<name>A0A4R5UXA9_9RHOB</name>
<gene>
    <name evidence="1" type="ORF">E1832_16990</name>
</gene>
<reference evidence="1 2" key="1">
    <citation type="submission" date="2019-03" db="EMBL/GenBank/DDBJ databases">
        <title>Ruegeria lutea sp. nov., a novel strain, isolated from marine sediment, the Masan Bay, South Korea.</title>
        <authorList>
            <person name="Kim J."/>
            <person name="Kim D.-Y."/>
            <person name="Lee S.-S."/>
        </authorList>
    </citation>
    <scope>NUCLEOTIDE SEQUENCE [LARGE SCALE GENOMIC DNA]</scope>
    <source>
        <strain evidence="1 2">318-1</strain>
    </source>
</reference>
<comment type="caution">
    <text evidence="1">The sequence shown here is derived from an EMBL/GenBank/DDBJ whole genome shotgun (WGS) entry which is preliminary data.</text>
</comment>
<keyword evidence="2" id="KW-1185">Reference proteome</keyword>
<sequence length="482" mass="51523">MTAPRPREEKIRCDACPVMCYIAEGRIGACDRYANQGGRIIRCDPLTILDRRIEKGGEIKPFLTADWDGSLTDDSLFVTAVGAGTTYPDYKPAPFIVSREVDGADFVTVVTEAIFSYCGVKVKIDTDRHLGHEGATIRAQGEAVGLMITSEYGSQMMSLGGVDHLTGGSKPEGRITCDTLMRLCNREAVELSVDGGATVTVQAGQPPIVDGHREERMRVGCGSATIGMFASQWQGLVDEVVVVDDHITGVVSEHQAGKVLGWPDTGIRILGRRSTPGRYFQVAAPGLGWGGTDITDPLTILGDWNPKKGARPGLTLLMVSTTGEQYGYYVLDADLKPQKRELPAALRPSVDLIAENCEPAHCTVLFMGGAGGSLRSGVTKNPVRLTRSVQQEKTRVTVGGAPAYVWPGGGITIMADVTQMPDNAFGYVPTPAIVAPLEFTLRRDDYRALGGHDDKARAVGDILENGGEYGAETRAVAPADKG</sequence>
<dbReference type="EMBL" id="SMUV01000071">
    <property type="protein sequence ID" value="TDK43963.1"/>
    <property type="molecule type" value="Genomic_DNA"/>
</dbReference>
<dbReference type="AlphaFoldDB" id="A0A4R5UXA9"/>
<accession>A0A4R5UXA9</accession>
<proteinExistence type="predicted"/>
<evidence type="ECO:0000313" key="2">
    <source>
        <dbReference type="Proteomes" id="UP000295301"/>
    </source>
</evidence>
<evidence type="ECO:0000313" key="1">
    <source>
        <dbReference type="EMBL" id="TDK43963.1"/>
    </source>
</evidence>
<protein>
    <submittedName>
        <fullName evidence="1">6-hydroxynicotinate reductase</fullName>
    </submittedName>
</protein>
<dbReference type="OrthoDB" id="9812439at2"/>
<dbReference type="Proteomes" id="UP000295301">
    <property type="component" value="Unassembled WGS sequence"/>
</dbReference>
<dbReference type="RefSeq" id="WP_133360960.1">
    <property type="nucleotide sequence ID" value="NZ_SMUV01000071.1"/>
</dbReference>
<organism evidence="1 2">
    <name type="scientific">Antarcticimicrobium luteum</name>
    <dbReference type="NCBI Taxonomy" id="2547397"/>
    <lineage>
        <taxon>Bacteria</taxon>
        <taxon>Pseudomonadati</taxon>
        <taxon>Pseudomonadota</taxon>
        <taxon>Alphaproteobacteria</taxon>
        <taxon>Rhodobacterales</taxon>
        <taxon>Paracoccaceae</taxon>
        <taxon>Antarcticimicrobium</taxon>
    </lineage>
</organism>